<evidence type="ECO:0000259" key="4">
    <source>
        <dbReference type="Pfam" id="PF07859"/>
    </source>
</evidence>
<feature type="domain" description="Alpha/beta hydrolase fold-3" evidence="4">
    <location>
        <begin position="121"/>
        <end position="335"/>
    </location>
</feature>
<dbReference type="Gene3D" id="3.40.50.1820">
    <property type="entry name" value="alpha/beta hydrolase"/>
    <property type="match status" value="1"/>
</dbReference>
<comment type="caution">
    <text evidence="5">The sequence shown here is derived from an EMBL/GenBank/DDBJ whole genome shotgun (WGS) entry which is preliminary data.</text>
</comment>
<proteinExistence type="inferred from homology"/>
<reference evidence="5 6" key="1">
    <citation type="submission" date="2020-08" db="EMBL/GenBank/DDBJ databases">
        <title>Genomic Encyclopedia of Type Strains, Phase IV (KMG-IV): sequencing the most valuable type-strain genomes for metagenomic binning, comparative biology and taxonomic classification.</title>
        <authorList>
            <person name="Goeker M."/>
        </authorList>
    </citation>
    <scope>NUCLEOTIDE SEQUENCE [LARGE SCALE GENOMIC DNA]</scope>
    <source>
        <strain evidence="5 6">DSM 29781</strain>
    </source>
</reference>
<organism evidence="5 6">
    <name type="scientific">Quisquiliibacterium transsilvanicum</name>
    <dbReference type="NCBI Taxonomy" id="1549638"/>
    <lineage>
        <taxon>Bacteria</taxon>
        <taxon>Pseudomonadati</taxon>
        <taxon>Pseudomonadota</taxon>
        <taxon>Betaproteobacteria</taxon>
        <taxon>Burkholderiales</taxon>
        <taxon>Burkholderiaceae</taxon>
        <taxon>Quisquiliibacterium</taxon>
    </lineage>
</organism>
<dbReference type="EMBL" id="JACHGB010000002">
    <property type="protein sequence ID" value="MBB5271167.1"/>
    <property type="molecule type" value="Genomic_DNA"/>
</dbReference>
<keyword evidence="2" id="KW-0378">Hydrolase</keyword>
<dbReference type="InterPro" id="IPR029058">
    <property type="entry name" value="AB_hydrolase_fold"/>
</dbReference>
<dbReference type="PROSITE" id="PS01173">
    <property type="entry name" value="LIPASE_GDXG_HIS"/>
    <property type="match status" value="1"/>
</dbReference>
<protein>
    <submittedName>
        <fullName evidence="5">Acetyl esterase/lipase</fullName>
    </submittedName>
</protein>
<sequence length="358" mass="38524">MNVHPLLVALFLLFALALLAWAIARFRLQGPDLSMFDRPAGRCLSPPGPASDAHRAVVASLGGAARLLDGVPRSRHVAVLRQYIDTLFPDDAQGVSVTPADAGGVRAEWVLAPGADPARRLLYIHGGAFIMGSPRSHRRLTSRFSEISGAAVLAIDYRLMPEHPRIAGIQDCRSAYGWMLDNGPQGAGPAARVYVAGDSAGGNLTLSLLAWIRDHGLRAPDAAVALSPLTDATMGSPSLKQNRPTDPMLGPFFGALAKIPHSLLLWGAWLQTRIRPSDPLVSPVYGNLAGLPPLLIQSSEAEMLHDDARRYANKAAAAGSPVTLQTWTHMVHVWQIFHPDLPEGREAFEEIRSFLATH</sequence>
<dbReference type="AlphaFoldDB" id="A0A7W8M819"/>
<evidence type="ECO:0000313" key="5">
    <source>
        <dbReference type="EMBL" id="MBB5271167.1"/>
    </source>
</evidence>
<feature type="active site" evidence="3">
    <location>
        <position position="199"/>
    </location>
</feature>
<dbReference type="InterPro" id="IPR013094">
    <property type="entry name" value="AB_hydrolase_3"/>
</dbReference>
<dbReference type="PANTHER" id="PTHR48081:SF8">
    <property type="entry name" value="ALPHA_BETA HYDROLASE FOLD-3 DOMAIN-CONTAINING PROTEIN-RELATED"/>
    <property type="match status" value="1"/>
</dbReference>
<dbReference type="Proteomes" id="UP000532440">
    <property type="component" value="Unassembled WGS sequence"/>
</dbReference>
<dbReference type="InterPro" id="IPR002168">
    <property type="entry name" value="Lipase_GDXG_HIS_AS"/>
</dbReference>
<dbReference type="PANTHER" id="PTHR48081">
    <property type="entry name" value="AB HYDROLASE SUPERFAMILY PROTEIN C4A8.06C"/>
    <property type="match status" value="1"/>
</dbReference>
<dbReference type="RefSeq" id="WP_221302651.1">
    <property type="nucleotide sequence ID" value="NZ_BAABEW010000017.1"/>
</dbReference>
<dbReference type="SUPFAM" id="SSF53474">
    <property type="entry name" value="alpha/beta-Hydrolases"/>
    <property type="match status" value="1"/>
</dbReference>
<dbReference type="InterPro" id="IPR050300">
    <property type="entry name" value="GDXG_lipolytic_enzyme"/>
</dbReference>
<dbReference type="GO" id="GO:0016787">
    <property type="term" value="F:hydrolase activity"/>
    <property type="evidence" value="ECO:0007669"/>
    <property type="project" value="UniProtKB-KW"/>
</dbReference>
<name>A0A7W8M819_9BURK</name>
<evidence type="ECO:0000313" key="6">
    <source>
        <dbReference type="Proteomes" id="UP000532440"/>
    </source>
</evidence>
<comment type="similarity">
    <text evidence="1">Belongs to the 'GDXG' lipolytic enzyme family.</text>
</comment>
<dbReference type="PROSITE" id="PS01174">
    <property type="entry name" value="LIPASE_GDXG_SER"/>
    <property type="match status" value="1"/>
</dbReference>
<evidence type="ECO:0000256" key="2">
    <source>
        <dbReference type="ARBA" id="ARBA00022801"/>
    </source>
</evidence>
<gene>
    <name evidence="5" type="ORF">HNQ70_001171</name>
</gene>
<keyword evidence="6" id="KW-1185">Reference proteome</keyword>
<dbReference type="Pfam" id="PF07859">
    <property type="entry name" value="Abhydrolase_3"/>
    <property type="match status" value="1"/>
</dbReference>
<evidence type="ECO:0000256" key="1">
    <source>
        <dbReference type="ARBA" id="ARBA00010515"/>
    </source>
</evidence>
<accession>A0A7W8M819</accession>
<dbReference type="InterPro" id="IPR033140">
    <property type="entry name" value="Lipase_GDXG_put_SER_AS"/>
</dbReference>
<evidence type="ECO:0000256" key="3">
    <source>
        <dbReference type="PROSITE-ProRule" id="PRU10038"/>
    </source>
</evidence>